<dbReference type="GO" id="GO:0030246">
    <property type="term" value="F:carbohydrate binding"/>
    <property type="evidence" value="ECO:0007669"/>
    <property type="project" value="UniProtKB-KW"/>
</dbReference>
<dbReference type="PANTHER" id="PTHR27002">
    <property type="entry name" value="RECEPTOR-LIKE SERINE/THREONINE-PROTEIN KINASE SD1-8"/>
    <property type="match status" value="1"/>
</dbReference>
<keyword evidence="1" id="KW-0723">Serine/threonine-protein kinase</keyword>
<evidence type="ECO:0000256" key="5">
    <source>
        <dbReference type="ARBA" id="ARBA00022840"/>
    </source>
</evidence>
<keyword evidence="5" id="KW-0067">ATP-binding</keyword>
<keyword evidence="3" id="KW-0547">Nucleotide-binding</keyword>
<keyword evidence="4 6" id="KW-0418">Kinase</keyword>
<evidence type="ECO:0000256" key="1">
    <source>
        <dbReference type="ARBA" id="ARBA00022527"/>
    </source>
</evidence>
<dbReference type="Gene3D" id="3.30.200.20">
    <property type="entry name" value="Phosphorylase Kinase, domain 1"/>
    <property type="match status" value="1"/>
</dbReference>
<organism evidence="6 7">
    <name type="scientific">Vitis vinifera</name>
    <name type="common">Grape</name>
    <dbReference type="NCBI Taxonomy" id="29760"/>
    <lineage>
        <taxon>Eukaryota</taxon>
        <taxon>Viridiplantae</taxon>
        <taxon>Streptophyta</taxon>
        <taxon>Embryophyta</taxon>
        <taxon>Tracheophyta</taxon>
        <taxon>Spermatophyta</taxon>
        <taxon>Magnoliopsida</taxon>
        <taxon>eudicotyledons</taxon>
        <taxon>Gunneridae</taxon>
        <taxon>Pentapetalae</taxon>
        <taxon>rosids</taxon>
        <taxon>Vitales</taxon>
        <taxon>Vitaceae</taxon>
        <taxon>Viteae</taxon>
        <taxon>Vitis</taxon>
    </lineage>
</organism>
<dbReference type="AlphaFoldDB" id="A0A438G8Z9"/>
<evidence type="ECO:0000256" key="2">
    <source>
        <dbReference type="ARBA" id="ARBA00022679"/>
    </source>
</evidence>
<protein>
    <submittedName>
        <fullName evidence="6">G-type lectin S-receptor-like serine/threonine-protein kinase</fullName>
    </submittedName>
</protein>
<name>A0A438G8Z9_VITVI</name>
<evidence type="ECO:0000313" key="6">
    <source>
        <dbReference type="EMBL" id="RVW68682.1"/>
    </source>
</evidence>
<accession>A0A438G8Z9</accession>
<gene>
    <name evidence="6" type="primary">VvCHDp000712_24</name>
    <name evidence="6" type="ORF">CK203_056061</name>
</gene>
<dbReference type="GO" id="GO:0004674">
    <property type="term" value="F:protein serine/threonine kinase activity"/>
    <property type="evidence" value="ECO:0007669"/>
    <property type="project" value="UniProtKB-KW"/>
</dbReference>
<dbReference type="GO" id="GO:0005524">
    <property type="term" value="F:ATP binding"/>
    <property type="evidence" value="ECO:0007669"/>
    <property type="project" value="UniProtKB-KW"/>
</dbReference>
<reference evidence="6 7" key="1">
    <citation type="journal article" date="2018" name="PLoS Genet.">
        <title>Population sequencing reveals clonal diversity and ancestral inbreeding in the grapevine cultivar Chardonnay.</title>
        <authorList>
            <person name="Roach M.J."/>
            <person name="Johnson D.L."/>
            <person name="Bohlmann J."/>
            <person name="van Vuuren H.J."/>
            <person name="Jones S.J."/>
            <person name="Pretorius I.S."/>
            <person name="Schmidt S.A."/>
            <person name="Borneman A.R."/>
        </authorList>
    </citation>
    <scope>NUCLEOTIDE SEQUENCE [LARGE SCALE GENOMIC DNA]</scope>
    <source>
        <strain evidence="7">cv. Chardonnay</strain>
        <tissue evidence="6">Leaf</tissue>
    </source>
</reference>
<comment type="caution">
    <text evidence="6">The sequence shown here is derived from an EMBL/GenBank/DDBJ whole genome shotgun (WGS) entry which is preliminary data.</text>
</comment>
<evidence type="ECO:0000256" key="4">
    <source>
        <dbReference type="ARBA" id="ARBA00022777"/>
    </source>
</evidence>
<proteinExistence type="predicted"/>
<evidence type="ECO:0000256" key="3">
    <source>
        <dbReference type="ARBA" id="ARBA00022741"/>
    </source>
</evidence>
<keyword evidence="2" id="KW-0808">Transferase</keyword>
<keyword evidence="6" id="KW-0675">Receptor</keyword>
<dbReference type="Proteomes" id="UP000288805">
    <property type="component" value="Unassembled WGS sequence"/>
</dbReference>
<dbReference type="EMBL" id="QGNW01000523">
    <property type="protein sequence ID" value="RVW68682.1"/>
    <property type="molecule type" value="Genomic_DNA"/>
</dbReference>
<dbReference type="PANTHER" id="PTHR27002:SF906">
    <property type="entry name" value="PROTEIN KINASE DOMAIN-CONTAINING PROTEIN"/>
    <property type="match status" value="1"/>
</dbReference>
<evidence type="ECO:0000313" key="7">
    <source>
        <dbReference type="Proteomes" id="UP000288805"/>
    </source>
</evidence>
<keyword evidence="6" id="KW-0430">Lectin</keyword>
<sequence>MVLIEILWSSNSSWSAQDANAQLLEHEAWNRITGLDWFLSPWKSVGDHSKGLFTHLHRRMSDNYAFYGANGIYSDIRGGGRVCLLWFNDLIDIREFAENGRDFYGLVQEGQEIAVKRLSKNSRQGLNKFKNEVGSIADLPQSKIFGKRNRGFCHLEHSFNLLGHGDYIEGRSSKFIDASVGTPAINLKFYVQINLGLLCVQCFPYDRPSMHSVVLMLGSQGALCQPKEPCFLAERNMMEANSSSGTQSTI</sequence>